<keyword evidence="2 4" id="KW-0378">Hydrolase</keyword>
<dbReference type="EMBL" id="JADBEM010000001">
    <property type="protein sequence ID" value="MBE1606342.1"/>
    <property type="molecule type" value="Genomic_DNA"/>
</dbReference>
<gene>
    <name evidence="4" type="ORF">HEB94_003190</name>
</gene>
<dbReference type="GO" id="GO:0035539">
    <property type="term" value="F:8-oxo-7,8-dihydrodeoxyguanosine triphosphate pyrophosphatase activity"/>
    <property type="evidence" value="ECO:0007669"/>
    <property type="project" value="UniProtKB-EC"/>
</dbReference>
<dbReference type="PANTHER" id="PTHR43046:SF14">
    <property type="entry name" value="MUTT_NUDIX FAMILY PROTEIN"/>
    <property type="match status" value="1"/>
</dbReference>
<dbReference type="EC" id="3.6.1.55" evidence="4"/>
<dbReference type="Gene3D" id="3.90.79.10">
    <property type="entry name" value="Nucleoside Triphosphate Pyrophosphohydrolase"/>
    <property type="match status" value="1"/>
</dbReference>
<organism evidence="4 5">
    <name type="scientific">Actinopolymorpha pittospori</name>
    <dbReference type="NCBI Taxonomy" id="648752"/>
    <lineage>
        <taxon>Bacteria</taxon>
        <taxon>Bacillati</taxon>
        <taxon>Actinomycetota</taxon>
        <taxon>Actinomycetes</taxon>
        <taxon>Propionibacteriales</taxon>
        <taxon>Actinopolymorphaceae</taxon>
        <taxon>Actinopolymorpha</taxon>
    </lineage>
</organism>
<evidence type="ECO:0000256" key="2">
    <source>
        <dbReference type="ARBA" id="ARBA00022801"/>
    </source>
</evidence>
<dbReference type="AlphaFoldDB" id="A0A927MZU1"/>
<dbReference type="PANTHER" id="PTHR43046">
    <property type="entry name" value="GDP-MANNOSE MANNOSYL HYDROLASE"/>
    <property type="match status" value="1"/>
</dbReference>
<proteinExistence type="predicted"/>
<feature type="domain" description="Nudix hydrolase" evidence="3">
    <location>
        <begin position="74"/>
        <end position="199"/>
    </location>
</feature>
<protein>
    <submittedName>
        <fullName evidence="4">8-oxo-dGTP diphosphatase</fullName>
        <ecNumber evidence="4">3.6.1.55</ecNumber>
    </submittedName>
</protein>
<dbReference type="Proteomes" id="UP000638648">
    <property type="component" value="Unassembled WGS sequence"/>
</dbReference>
<name>A0A927MZU1_9ACTN</name>
<dbReference type="SUPFAM" id="SSF55811">
    <property type="entry name" value="Nudix"/>
    <property type="match status" value="1"/>
</dbReference>
<dbReference type="InterPro" id="IPR015797">
    <property type="entry name" value="NUDIX_hydrolase-like_dom_sf"/>
</dbReference>
<keyword evidence="5" id="KW-1185">Reference proteome</keyword>
<sequence>MTNEAFARKLGIAVRTVGTWHSRPDLIPKTEMQQILDATLEQAPADARSRFGRLLSDINQPAASSTGSAGSPQVLRVAIAIVIRDDDVLIVCRRGDDAGGISWQFPAGVVKPGTSSGTTAVRETLSETGIHCAISQNLGTRLHPLTHVYCEYFLCDYLAGTAENRDVVENVDVTWVQRGDLTRFIPRDSIYPPVIRTLEGRHDTAAS</sequence>
<evidence type="ECO:0000259" key="3">
    <source>
        <dbReference type="PROSITE" id="PS51462"/>
    </source>
</evidence>
<evidence type="ECO:0000313" key="5">
    <source>
        <dbReference type="Proteomes" id="UP000638648"/>
    </source>
</evidence>
<dbReference type="Pfam" id="PF00293">
    <property type="entry name" value="NUDIX"/>
    <property type="match status" value="1"/>
</dbReference>
<accession>A0A927MZU1</accession>
<comment type="cofactor">
    <cofactor evidence="1">
        <name>Mg(2+)</name>
        <dbReference type="ChEBI" id="CHEBI:18420"/>
    </cofactor>
</comment>
<dbReference type="PROSITE" id="PS51462">
    <property type="entry name" value="NUDIX"/>
    <property type="match status" value="1"/>
</dbReference>
<comment type="caution">
    <text evidence="4">The sequence shown here is derived from an EMBL/GenBank/DDBJ whole genome shotgun (WGS) entry which is preliminary data.</text>
</comment>
<dbReference type="InterPro" id="IPR000086">
    <property type="entry name" value="NUDIX_hydrolase_dom"/>
</dbReference>
<dbReference type="CDD" id="cd02883">
    <property type="entry name" value="NUDIX_Hydrolase"/>
    <property type="match status" value="1"/>
</dbReference>
<evidence type="ECO:0000313" key="4">
    <source>
        <dbReference type="EMBL" id="MBE1606342.1"/>
    </source>
</evidence>
<reference evidence="4" key="1">
    <citation type="submission" date="2020-10" db="EMBL/GenBank/DDBJ databases">
        <title>Sequencing the genomes of 1000 actinobacteria strains.</title>
        <authorList>
            <person name="Klenk H.-P."/>
        </authorList>
    </citation>
    <scope>NUCLEOTIDE SEQUENCE</scope>
    <source>
        <strain evidence="4">DSM 45354</strain>
    </source>
</reference>
<evidence type="ECO:0000256" key="1">
    <source>
        <dbReference type="ARBA" id="ARBA00001946"/>
    </source>
</evidence>